<dbReference type="EMBL" id="HBGF01016514">
    <property type="protein sequence ID" value="CAD9108293.1"/>
    <property type="molecule type" value="Transcribed_RNA"/>
</dbReference>
<feature type="compositionally biased region" description="Polar residues" evidence="1">
    <location>
        <begin position="21"/>
        <end position="30"/>
    </location>
</feature>
<feature type="region of interest" description="Disordered" evidence="1">
    <location>
        <begin position="1"/>
        <end position="83"/>
    </location>
</feature>
<proteinExistence type="predicted"/>
<feature type="region of interest" description="Disordered" evidence="1">
    <location>
        <begin position="518"/>
        <end position="549"/>
    </location>
</feature>
<feature type="compositionally biased region" description="Low complexity" evidence="1">
    <location>
        <begin position="119"/>
        <end position="134"/>
    </location>
</feature>
<gene>
    <name evidence="2" type="ORF">NDES1114_LOCUS10854</name>
</gene>
<protein>
    <submittedName>
        <fullName evidence="2">Uncharacterized protein</fullName>
    </submittedName>
</protein>
<name>A0A7S1PYY1_NEODS</name>
<feature type="compositionally biased region" description="Low complexity" evidence="1">
    <location>
        <begin position="144"/>
        <end position="160"/>
    </location>
</feature>
<evidence type="ECO:0000256" key="1">
    <source>
        <dbReference type="SAM" id="MobiDB-lite"/>
    </source>
</evidence>
<sequence length="549" mass="58835">MATCPEPPREFGATMEAFGSDASTGVSPVASNPPVDRFGHPMSTAANTAAEKPSLNAQAREWKPPGASMMPSAAVAGGGGGGVAHSVSMNQAASMGVHPLVTGAVPAVMPSTRPMPGAGRPHQGYQQQPQQQRGGRQRGGGMGSQQSSWGSSPTTTSTTRNVFGQQASSGGIFGSPVTPLSGPTAGSGAGGGGAGQPPPYDNSFQVSSGGDDPKPTPQHTPTGAQQRKPQPQVEYKSSQHLSVEIQKQIQAKQREQREHALQQAQRGEHDFPIPAVMEIPPGPQEGEQTLVLGVPFDLDSVPSYVDRRDWRLRIITERVDTKAKADAECDGKRLKHDFMYGDQMRVPLSADAERELAPYLRDGHVVSGAPAGLDDLKDVVNFFPLDVRPPQHGYPRHMLCLGPAIQQVDTHRAFFAFCGQIPGSVNAAQLLDVVAFLTHSELPPPIAVEKVGDGRCARVYYRTWEEVKVVVQFNHCALIGEYGCWIGTKHAAPALRAWHECRKREVFPKGVGPLSLEFPKDKTTGAPLPGHPGYVPRPKPHQQQQHQQF</sequence>
<feature type="compositionally biased region" description="Basic and acidic residues" evidence="1">
    <location>
        <begin position="252"/>
        <end position="270"/>
    </location>
</feature>
<feature type="region of interest" description="Disordered" evidence="1">
    <location>
        <begin position="107"/>
        <end position="270"/>
    </location>
</feature>
<feature type="compositionally biased region" description="Low complexity" evidence="1">
    <location>
        <begin position="64"/>
        <end position="75"/>
    </location>
</feature>
<feature type="compositionally biased region" description="Polar residues" evidence="1">
    <location>
        <begin position="217"/>
        <end position="251"/>
    </location>
</feature>
<dbReference type="AlphaFoldDB" id="A0A7S1PYY1"/>
<organism evidence="2">
    <name type="scientific">Neobodo designis</name>
    <name type="common">Flagellated protozoan</name>
    <name type="synonym">Bodo designis</name>
    <dbReference type="NCBI Taxonomy" id="312471"/>
    <lineage>
        <taxon>Eukaryota</taxon>
        <taxon>Discoba</taxon>
        <taxon>Euglenozoa</taxon>
        <taxon>Kinetoplastea</taxon>
        <taxon>Metakinetoplastina</taxon>
        <taxon>Neobodonida</taxon>
        <taxon>Neobodo</taxon>
    </lineage>
</organism>
<accession>A0A7S1PYY1</accession>
<feature type="compositionally biased region" description="Gly residues" evidence="1">
    <location>
        <begin position="185"/>
        <end position="195"/>
    </location>
</feature>
<evidence type="ECO:0000313" key="2">
    <source>
        <dbReference type="EMBL" id="CAD9108293.1"/>
    </source>
</evidence>
<reference evidence="2" key="1">
    <citation type="submission" date="2021-01" db="EMBL/GenBank/DDBJ databases">
        <authorList>
            <person name="Corre E."/>
            <person name="Pelletier E."/>
            <person name="Niang G."/>
            <person name="Scheremetjew M."/>
            <person name="Finn R."/>
            <person name="Kale V."/>
            <person name="Holt S."/>
            <person name="Cochrane G."/>
            <person name="Meng A."/>
            <person name="Brown T."/>
            <person name="Cohen L."/>
        </authorList>
    </citation>
    <scope>NUCLEOTIDE SEQUENCE</scope>
    <source>
        <strain evidence="2">CCAP 1951/1</strain>
    </source>
</reference>